<sequence>MTKPTPTSSLHTHLCFLLFLLLLLSSHANSQSVQDQEQAVLLKLKSYLQSPPFLSHWIPPTSNTSHCSWQPEITCTNNSVTGLSLVNANIALPVPPFICDLKNLTLIDLSHNNFAGEFPKAFYNCSKLQYLNLSQNSFGGKIPKDIDSLPGLQYIDLSVNDFSGDIPAAIGRLQELRNLQLSINNFNGSVPPEIGNLSNLKHLSLSYNTELVPWNLPSNFTQLKKLKTLYISESNLMGELPGTLGKMAALEELDLLGNSLSGDILQVVEASNLQVIDLSENHLTGPIPDDYGKLTNLTWLALSYNVLSGEVPASISRLPNLKQFSVFSNNLSGILPPDFGRYSELEGFEVSGNRLTGKLPDHLCYWDKLSTLVAYENNLTGELPSSLGNCTSLTEVRVHDNGLSGNIPSGMWTAPKLSLVLMSNNSLTGELPEKMSRNLTWLEIRENRFSGNIPTGVSSWNLEVFDAGNNLFNGTIPQELTALPSLITLSLDQNQLTGFLPSEIISWKSLDTLNFSRNKLSGPIPAGLGFLPVLTALDLSENQLSGQIPAQLGHLTLSNFNLSSNHLSGKIPIEFENPAYDVSFLDNQGLCATNPSAKLSICNSQPLKSSKISSTYRALILTFGILLSLWALSLSFFMVKAYWKRNRSDSDWKLTAFQRLNFRVSKILRIDRNGDSGKVYCVPVNRTGDVVAVKKIWKDKKLEEKLEKEFLAEVKILSSIRHANIVKLMCCISKDNSKLLVYEYSENRSLDQWLHKRNRPSNLTSSVHHVVLDWPKRLQIAVGAARGLCYMHHDCVPPVVHRDMKSSNILLDSDFNAKIADFGLAKILVKHGELVTLSAVAGSFGYIAPEYAHTTRVNEKIDVYSYGVILLELTTGREANDGDEHTSLAEWARHHFQENYPLVDALDQDIKEPCYLDEMCSVFKLGIYCTETLPSARPSMKEVLHILLRCSTKVTPPLRRFRDASNLIP</sequence>
<dbReference type="InterPro" id="IPR011009">
    <property type="entry name" value="Kinase-like_dom_sf"/>
</dbReference>
<feature type="chain" id="PRO_5012693491" description="Protein kinase domain-containing protein" evidence="11">
    <location>
        <begin position="31"/>
        <end position="969"/>
    </location>
</feature>
<keyword evidence="9" id="KW-0325">Glycoprotein</keyword>
<evidence type="ECO:0000256" key="8">
    <source>
        <dbReference type="ARBA" id="ARBA00023136"/>
    </source>
</evidence>
<dbReference type="FunFam" id="3.80.10.10:FF:000221">
    <property type="entry name" value="Leucine-rich repeat receptor-like protein kinase PXL1"/>
    <property type="match status" value="1"/>
</dbReference>
<dbReference type="Pfam" id="PF08263">
    <property type="entry name" value="LRRNT_2"/>
    <property type="match status" value="1"/>
</dbReference>
<dbReference type="SMART" id="SM00220">
    <property type="entry name" value="S_TKc"/>
    <property type="match status" value="1"/>
</dbReference>
<accession>A0A251NF35</accession>
<dbReference type="Pfam" id="PF00560">
    <property type="entry name" value="LRR_1"/>
    <property type="match status" value="3"/>
</dbReference>
<keyword evidence="7 10" id="KW-1133">Transmembrane helix</keyword>
<evidence type="ECO:0000256" key="3">
    <source>
        <dbReference type="ARBA" id="ARBA00022614"/>
    </source>
</evidence>
<evidence type="ECO:0000256" key="5">
    <source>
        <dbReference type="ARBA" id="ARBA00022729"/>
    </source>
</evidence>
<evidence type="ECO:0000256" key="4">
    <source>
        <dbReference type="ARBA" id="ARBA00022692"/>
    </source>
</evidence>
<dbReference type="PANTHER" id="PTHR48056:SF29">
    <property type="entry name" value="RECEPTOR-LIKE PROTEIN KINASE HSL1"/>
    <property type="match status" value="1"/>
</dbReference>
<dbReference type="Gene3D" id="3.80.10.10">
    <property type="entry name" value="Ribonuclease Inhibitor"/>
    <property type="match status" value="2"/>
</dbReference>
<dbReference type="InterPro" id="IPR008271">
    <property type="entry name" value="Ser/Thr_kinase_AS"/>
</dbReference>
<evidence type="ECO:0000256" key="2">
    <source>
        <dbReference type="ARBA" id="ARBA00008684"/>
    </source>
</evidence>
<name>A0A251NF35_PRUPE</name>
<dbReference type="PROSITE" id="PS00108">
    <property type="entry name" value="PROTEIN_KINASE_ST"/>
    <property type="match status" value="1"/>
</dbReference>
<organism evidence="13 14">
    <name type="scientific">Prunus persica</name>
    <name type="common">Peach</name>
    <name type="synonym">Amygdalus persica</name>
    <dbReference type="NCBI Taxonomy" id="3760"/>
    <lineage>
        <taxon>Eukaryota</taxon>
        <taxon>Viridiplantae</taxon>
        <taxon>Streptophyta</taxon>
        <taxon>Embryophyta</taxon>
        <taxon>Tracheophyta</taxon>
        <taxon>Spermatophyta</taxon>
        <taxon>Magnoliopsida</taxon>
        <taxon>eudicotyledons</taxon>
        <taxon>Gunneridae</taxon>
        <taxon>Pentapetalae</taxon>
        <taxon>rosids</taxon>
        <taxon>fabids</taxon>
        <taxon>Rosales</taxon>
        <taxon>Rosaceae</taxon>
        <taxon>Amygdaloideae</taxon>
        <taxon>Amygdaleae</taxon>
        <taxon>Prunus</taxon>
    </lineage>
</organism>
<keyword evidence="5 11" id="KW-0732">Signal</keyword>
<dbReference type="InterPro" id="IPR013210">
    <property type="entry name" value="LRR_N_plant-typ"/>
</dbReference>
<dbReference type="EMBL" id="CM007657">
    <property type="protein sequence ID" value="ONH97933.1"/>
    <property type="molecule type" value="Genomic_DNA"/>
</dbReference>
<evidence type="ECO:0000256" key="10">
    <source>
        <dbReference type="SAM" id="Phobius"/>
    </source>
</evidence>
<dbReference type="PANTHER" id="PTHR48056">
    <property type="entry name" value="LRR RECEPTOR-LIKE SERINE/THREONINE-PROTEIN KINASE-RELATED"/>
    <property type="match status" value="1"/>
</dbReference>
<keyword evidence="4 10" id="KW-0812">Transmembrane</keyword>
<evidence type="ECO:0000256" key="7">
    <source>
        <dbReference type="ARBA" id="ARBA00022989"/>
    </source>
</evidence>
<feature type="signal peptide" evidence="11">
    <location>
        <begin position="1"/>
        <end position="30"/>
    </location>
</feature>
<dbReference type="InterPro" id="IPR001611">
    <property type="entry name" value="Leu-rich_rpt"/>
</dbReference>
<gene>
    <name evidence="13" type="ORF">PRUPE_7G219400</name>
</gene>
<dbReference type="Gene3D" id="1.10.510.10">
    <property type="entry name" value="Transferase(Phosphotransferase) domain 1"/>
    <property type="match status" value="1"/>
</dbReference>
<dbReference type="GO" id="GO:0005524">
    <property type="term" value="F:ATP binding"/>
    <property type="evidence" value="ECO:0007669"/>
    <property type="project" value="InterPro"/>
</dbReference>
<dbReference type="SUPFAM" id="SSF56112">
    <property type="entry name" value="Protein kinase-like (PK-like)"/>
    <property type="match status" value="1"/>
</dbReference>
<dbReference type="Proteomes" id="UP000006882">
    <property type="component" value="Chromosome G7"/>
</dbReference>
<evidence type="ECO:0000256" key="6">
    <source>
        <dbReference type="ARBA" id="ARBA00022737"/>
    </source>
</evidence>
<keyword evidence="8 10" id="KW-0472">Membrane</keyword>
<evidence type="ECO:0000256" key="11">
    <source>
        <dbReference type="SAM" id="SignalP"/>
    </source>
</evidence>
<feature type="transmembrane region" description="Helical" evidence="10">
    <location>
        <begin position="618"/>
        <end position="639"/>
    </location>
</feature>
<evidence type="ECO:0000313" key="13">
    <source>
        <dbReference type="EMBL" id="ONH97933.1"/>
    </source>
</evidence>
<evidence type="ECO:0000256" key="9">
    <source>
        <dbReference type="ARBA" id="ARBA00023180"/>
    </source>
</evidence>
<evidence type="ECO:0000313" key="14">
    <source>
        <dbReference type="Proteomes" id="UP000006882"/>
    </source>
</evidence>
<keyword evidence="14" id="KW-1185">Reference proteome</keyword>
<dbReference type="FunFam" id="1.10.510.10:FF:000714">
    <property type="entry name" value="Kinase family with leucine-rich repeat domain-containing protein"/>
    <property type="match status" value="1"/>
</dbReference>
<dbReference type="SUPFAM" id="SSF52058">
    <property type="entry name" value="L domain-like"/>
    <property type="match status" value="1"/>
</dbReference>
<keyword evidence="3" id="KW-0433">Leucine-rich repeat</keyword>
<dbReference type="Pfam" id="PF13855">
    <property type="entry name" value="LRR_8"/>
    <property type="match status" value="2"/>
</dbReference>
<dbReference type="Pfam" id="PF00069">
    <property type="entry name" value="Pkinase"/>
    <property type="match status" value="1"/>
</dbReference>
<feature type="domain" description="Protein kinase" evidence="12">
    <location>
        <begin position="665"/>
        <end position="948"/>
    </location>
</feature>
<proteinExistence type="inferred from homology"/>
<dbReference type="Gramene" id="ONH97933">
    <property type="protein sequence ID" value="ONH97933"/>
    <property type="gene ID" value="PRUPE_7G219400"/>
</dbReference>
<comment type="subcellular location">
    <subcellularLocation>
        <location evidence="1">Membrane</location>
        <topology evidence="1">Single-pass type I membrane protein</topology>
    </subcellularLocation>
</comment>
<dbReference type="InterPro" id="IPR000719">
    <property type="entry name" value="Prot_kinase_dom"/>
</dbReference>
<evidence type="ECO:0000259" key="12">
    <source>
        <dbReference type="PROSITE" id="PS50011"/>
    </source>
</evidence>
<keyword evidence="6" id="KW-0677">Repeat</keyword>
<dbReference type="AlphaFoldDB" id="A0A251NF35"/>
<protein>
    <recommendedName>
        <fullName evidence="12">Protein kinase domain-containing protein</fullName>
    </recommendedName>
</protein>
<evidence type="ECO:0000256" key="1">
    <source>
        <dbReference type="ARBA" id="ARBA00004479"/>
    </source>
</evidence>
<dbReference type="eggNOG" id="ENOG502QQPF">
    <property type="taxonomic scope" value="Eukaryota"/>
</dbReference>
<dbReference type="SMART" id="SM00369">
    <property type="entry name" value="LRR_TYP"/>
    <property type="match status" value="5"/>
</dbReference>
<dbReference type="CDD" id="cd14066">
    <property type="entry name" value="STKc_IRAK"/>
    <property type="match status" value="1"/>
</dbReference>
<comment type="similarity">
    <text evidence="2">Belongs to the protein kinase superfamily. Ser/Thr protein kinase family.</text>
</comment>
<dbReference type="Gene3D" id="3.30.200.20">
    <property type="entry name" value="Phosphorylase Kinase, domain 1"/>
    <property type="match status" value="1"/>
</dbReference>
<dbReference type="InterPro" id="IPR050647">
    <property type="entry name" value="Plant_LRR-RLKs"/>
</dbReference>
<dbReference type="GO" id="GO:0016020">
    <property type="term" value="C:membrane"/>
    <property type="evidence" value="ECO:0007669"/>
    <property type="project" value="UniProtKB-SubCell"/>
</dbReference>
<dbReference type="InterPro" id="IPR003591">
    <property type="entry name" value="Leu-rich_rpt_typical-subtyp"/>
</dbReference>
<dbReference type="InterPro" id="IPR032675">
    <property type="entry name" value="LRR_dom_sf"/>
</dbReference>
<reference evidence="13 14" key="1">
    <citation type="journal article" date="2013" name="Nat. Genet.">
        <title>The high-quality draft genome of peach (Prunus persica) identifies unique patterns of genetic diversity, domestication and genome evolution.</title>
        <authorList>
            <consortium name="International Peach Genome Initiative"/>
            <person name="Verde I."/>
            <person name="Abbott A.G."/>
            <person name="Scalabrin S."/>
            <person name="Jung S."/>
            <person name="Shu S."/>
            <person name="Marroni F."/>
            <person name="Zhebentyayeva T."/>
            <person name="Dettori M.T."/>
            <person name="Grimwood J."/>
            <person name="Cattonaro F."/>
            <person name="Zuccolo A."/>
            <person name="Rossini L."/>
            <person name="Jenkins J."/>
            <person name="Vendramin E."/>
            <person name="Meisel L.A."/>
            <person name="Decroocq V."/>
            <person name="Sosinski B."/>
            <person name="Prochnik S."/>
            <person name="Mitros T."/>
            <person name="Policriti A."/>
            <person name="Cipriani G."/>
            <person name="Dondini L."/>
            <person name="Ficklin S."/>
            <person name="Goodstein D.M."/>
            <person name="Xuan P."/>
            <person name="Del Fabbro C."/>
            <person name="Aramini V."/>
            <person name="Copetti D."/>
            <person name="Gonzalez S."/>
            <person name="Horner D.S."/>
            <person name="Falchi R."/>
            <person name="Lucas S."/>
            <person name="Mica E."/>
            <person name="Maldonado J."/>
            <person name="Lazzari B."/>
            <person name="Bielenberg D."/>
            <person name="Pirona R."/>
            <person name="Miculan M."/>
            <person name="Barakat A."/>
            <person name="Testolin R."/>
            <person name="Stella A."/>
            <person name="Tartarini S."/>
            <person name="Tonutti P."/>
            <person name="Arus P."/>
            <person name="Orellana A."/>
            <person name="Wells C."/>
            <person name="Main D."/>
            <person name="Vizzotto G."/>
            <person name="Silva H."/>
            <person name="Salamini F."/>
            <person name="Schmutz J."/>
            <person name="Morgante M."/>
            <person name="Rokhsar D.S."/>
        </authorList>
    </citation>
    <scope>NUCLEOTIDE SEQUENCE [LARGE SCALE GENOMIC DNA]</scope>
    <source>
        <strain evidence="14">cv. Nemared</strain>
    </source>
</reference>
<dbReference type="FunFam" id="3.80.10.10:FF:000077">
    <property type="entry name" value="LRR receptor-like serine/threonine-protein kinase ERL1"/>
    <property type="match status" value="1"/>
</dbReference>
<dbReference type="FunFam" id="3.80.10.10:FF:000642">
    <property type="entry name" value="Leucine-rich receptor-like protein kinase family protein"/>
    <property type="match status" value="1"/>
</dbReference>
<dbReference type="PROSITE" id="PS50011">
    <property type="entry name" value="PROTEIN_KINASE_DOM"/>
    <property type="match status" value="1"/>
</dbReference>
<dbReference type="GO" id="GO:0004672">
    <property type="term" value="F:protein kinase activity"/>
    <property type="evidence" value="ECO:0007669"/>
    <property type="project" value="InterPro"/>
</dbReference>
<dbReference type="SUPFAM" id="SSF52047">
    <property type="entry name" value="RNI-like"/>
    <property type="match status" value="1"/>
</dbReference>